<evidence type="ECO:0000259" key="4">
    <source>
        <dbReference type="Pfam" id="PF00722"/>
    </source>
</evidence>
<dbReference type="PANTHER" id="PTHR31062">
    <property type="entry name" value="XYLOGLUCAN ENDOTRANSGLUCOSYLASE/HYDROLASE PROTEIN 8-RELATED"/>
    <property type="match status" value="1"/>
</dbReference>
<dbReference type="InterPro" id="IPR044791">
    <property type="entry name" value="Beta-glucanase/XTH"/>
</dbReference>
<dbReference type="GO" id="GO:0005975">
    <property type="term" value="P:carbohydrate metabolic process"/>
    <property type="evidence" value="ECO:0007669"/>
    <property type="project" value="InterPro"/>
</dbReference>
<gene>
    <name evidence="5" type="ORF">SASPL_114682</name>
</gene>
<evidence type="ECO:0000313" key="6">
    <source>
        <dbReference type="Proteomes" id="UP000298416"/>
    </source>
</evidence>
<keyword evidence="1" id="KW-0378">Hydrolase</keyword>
<reference evidence="5" key="1">
    <citation type="submission" date="2018-01" db="EMBL/GenBank/DDBJ databases">
        <authorList>
            <person name="Mao J.F."/>
        </authorList>
    </citation>
    <scope>NUCLEOTIDE SEQUENCE</scope>
    <source>
        <strain evidence="5">Huo1</strain>
        <tissue evidence="5">Leaf</tissue>
    </source>
</reference>
<feature type="chain" id="PRO_5036489500" description="GH16 domain-containing protein" evidence="3">
    <location>
        <begin position="23"/>
        <end position="187"/>
    </location>
</feature>
<keyword evidence="3" id="KW-0732">Signal</keyword>
<reference evidence="5" key="2">
    <citation type="submission" date="2020-08" db="EMBL/GenBank/DDBJ databases">
        <title>Plant Genome Project.</title>
        <authorList>
            <person name="Zhang R.-G."/>
        </authorList>
    </citation>
    <scope>NUCLEOTIDE SEQUENCE</scope>
    <source>
        <strain evidence="5">Huo1</strain>
        <tissue evidence="5">Leaf</tissue>
    </source>
</reference>
<feature type="domain" description="GH16" evidence="4">
    <location>
        <begin position="25"/>
        <end position="72"/>
    </location>
</feature>
<dbReference type="EMBL" id="PNBA02000005">
    <property type="protein sequence ID" value="KAG6424267.1"/>
    <property type="molecule type" value="Genomic_DNA"/>
</dbReference>
<keyword evidence="6" id="KW-1185">Reference proteome</keyword>
<dbReference type="Proteomes" id="UP000298416">
    <property type="component" value="Unassembled WGS sequence"/>
</dbReference>
<dbReference type="InterPro" id="IPR000757">
    <property type="entry name" value="Beta-glucanase-like"/>
</dbReference>
<dbReference type="InterPro" id="IPR013320">
    <property type="entry name" value="ConA-like_dom_sf"/>
</dbReference>
<keyword evidence="2" id="KW-0326">Glycosidase</keyword>
<evidence type="ECO:0000256" key="1">
    <source>
        <dbReference type="ARBA" id="ARBA00022801"/>
    </source>
</evidence>
<feature type="signal peptide" evidence="3">
    <location>
        <begin position="1"/>
        <end position="22"/>
    </location>
</feature>
<dbReference type="GO" id="GO:0004553">
    <property type="term" value="F:hydrolase activity, hydrolyzing O-glycosyl compounds"/>
    <property type="evidence" value="ECO:0007669"/>
    <property type="project" value="InterPro"/>
</dbReference>
<evidence type="ECO:0000256" key="3">
    <source>
        <dbReference type="SAM" id="SignalP"/>
    </source>
</evidence>
<sequence length="187" mass="21070">MALINIIPILVLVITLFASASANFYQDMDITWGDGRAKILNNGELLTLSLDKASGSGFQSRNEFLFGKIDMQSPETQPELQGKGNREQQFYLWFDPTTDFHTYSILWNPHRIILLHVIPDALDIIVDDDLTSHKQLTTSLVSMIAIYIVIRNNNNCLLDFLDSMKSLVIGLLIHKRVLCCAFGLSLV</sequence>
<dbReference type="Pfam" id="PF00722">
    <property type="entry name" value="Glyco_hydro_16"/>
    <property type="match status" value="2"/>
</dbReference>
<dbReference type="Gene3D" id="2.60.120.200">
    <property type="match status" value="2"/>
</dbReference>
<proteinExistence type="predicted"/>
<feature type="domain" description="GH16" evidence="4">
    <location>
        <begin position="81"/>
        <end position="113"/>
    </location>
</feature>
<evidence type="ECO:0000313" key="5">
    <source>
        <dbReference type="EMBL" id="KAG6424267.1"/>
    </source>
</evidence>
<protein>
    <recommendedName>
        <fullName evidence="4">GH16 domain-containing protein</fullName>
    </recommendedName>
</protein>
<organism evidence="5">
    <name type="scientific">Salvia splendens</name>
    <name type="common">Scarlet sage</name>
    <dbReference type="NCBI Taxonomy" id="180675"/>
    <lineage>
        <taxon>Eukaryota</taxon>
        <taxon>Viridiplantae</taxon>
        <taxon>Streptophyta</taxon>
        <taxon>Embryophyta</taxon>
        <taxon>Tracheophyta</taxon>
        <taxon>Spermatophyta</taxon>
        <taxon>Magnoliopsida</taxon>
        <taxon>eudicotyledons</taxon>
        <taxon>Gunneridae</taxon>
        <taxon>Pentapetalae</taxon>
        <taxon>asterids</taxon>
        <taxon>lamiids</taxon>
        <taxon>Lamiales</taxon>
        <taxon>Lamiaceae</taxon>
        <taxon>Nepetoideae</taxon>
        <taxon>Mentheae</taxon>
        <taxon>Salviinae</taxon>
        <taxon>Salvia</taxon>
        <taxon>Salvia subgen. Calosphace</taxon>
        <taxon>core Calosphace</taxon>
    </lineage>
</organism>
<dbReference type="AlphaFoldDB" id="A0A8X8Y580"/>
<evidence type="ECO:0000256" key="2">
    <source>
        <dbReference type="ARBA" id="ARBA00023295"/>
    </source>
</evidence>
<dbReference type="SUPFAM" id="SSF49899">
    <property type="entry name" value="Concanavalin A-like lectins/glucanases"/>
    <property type="match status" value="1"/>
</dbReference>
<name>A0A8X8Y580_SALSN</name>
<accession>A0A8X8Y580</accession>
<comment type="caution">
    <text evidence="5">The sequence shown here is derived from an EMBL/GenBank/DDBJ whole genome shotgun (WGS) entry which is preliminary data.</text>
</comment>